<keyword evidence="4" id="KW-1185">Reference proteome</keyword>
<dbReference type="InterPro" id="IPR029047">
    <property type="entry name" value="HSP70_peptide-bd_sf"/>
</dbReference>
<dbReference type="OrthoDB" id="5976022at2759"/>
<accession>A0A835LHF4</accession>
<name>A0A835LHF4_9MAGN</name>
<organism evidence="3 4">
    <name type="scientific">Coptis chinensis</name>
    <dbReference type="NCBI Taxonomy" id="261450"/>
    <lineage>
        <taxon>Eukaryota</taxon>
        <taxon>Viridiplantae</taxon>
        <taxon>Streptophyta</taxon>
        <taxon>Embryophyta</taxon>
        <taxon>Tracheophyta</taxon>
        <taxon>Spermatophyta</taxon>
        <taxon>Magnoliopsida</taxon>
        <taxon>Ranunculales</taxon>
        <taxon>Ranunculaceae</taxon>
        <taxon>Coptidoideae</taxon>
        <taxon>Coptis</taxon>
    </lineage>
</organism>
<sequence>MIMGRTIQETELMVFCDNKAIELMLVCPKGVVMDCLRCWRLIAIWGCVFCRRNHCLRKEEDGTNVKEGIGVLKPEHGTQQIQVEALVFEGERSLTKDCRSLGNCHLSELPQRPRGTPQIEVTFEVDANGVPKR</sequence>
<dbReference type="Proteomes" id="UP000631114">
    <property type="component" value="Unassembled WGS sequence"/>
</dbReference>
<dbReference type="Gene3D" id="2.60.34.10">
    <property type="entry name" value="Substrate Binding Domain Of DNAk, Chain A, domain 1"/>
    <property type="match status" value="1"/>
</dbReference>
<dbReference type="Pfam" id="PF00012">
    <property type="entry name" value="HSP70"/>
    <property type="match status" value="1"/>
</dbReference>
<dbReference type="AlphaFoldDB" id="A0A835LHF4"/>
<reference evidence="3 4" key="1">
    <citation type="submission" date="2020-10" db="EMBL/GenBank/DDBJ databases">
        <title>The Coptis chinensis genome and diversification of protoberbering-type alkaloids.</title>
        <authorList>
            <person name="Wang B."/>
            <person name="Shu S."/>
            <person name="Song C."/>
            <person name="Liu Y."/>
        </authorList>
    </citation>
    <scope>NUCLEOTIDE SEQUENCE [LARGE SCALE GENOMIC DNA]</scope>
    <source>
        <strain evidence="3">HL-2020</strain>
        <tissue evidence="3">Leaf</tissue>
    </source>
</reference>
<comment type="caution">
    <text evidence="3">The sequence shown here is derived from an EMBL/GenBank/DDBJ whole genome shotgun (WGS) entry which is preliminary data.</text>
</comment>
<protein>
    <submittedName>
        <fullName evidence="3">Uncharacterized protein</fullName>
    </submittedName>
</protein>
<dbReference type="InterPro" id="IPR013126">
    <property type="entry name" value="Hsp_70_fam"/>
</dbReference>
<gene>
    <name evidence="3" type="ORF">IFM89_003410</name>
</gene>
<keyword evidence="2" id="KW-0067">ATP-binding</keyword>
<evidence type="ECO:0000256" key="1">
    <source>
        <dbReference type="ARBA" id="ARBA00022741"/>
    </source>
</evidence>
<dbReference type="SUPFAM" id="SSF100920">
    <property type="entry name" value="Heat shock protein 70kD (HSP70), peptide-binding domain"/>
    <property type="match status" value="1"/>
</dbReference>
<proteinExistence type="predicted"/>
<evidence type="ECO:0000313" key="3">
    <source>
        <dbReference type="EMBL" id="KAF9587471.1"/>
    </source>
</evidence>
<keyword evidence="1" id="KW-0547">Nucleotide-binding</keyword>
<evidence type="ECO:0000256" key="2">
    <source>
        <dbReference type="ARBA" id="ARBA00022840"/>
    </source>
</evidence>
<dbReference type="GO" id="GO:0140662">
    <property type="term" value="F:ATP-dependent protein folding chaperone"/>
    <property type="evidence" value="ECO:0007669"/>
    <property type="project" value="InterPro"/>
</dbReference>
<evidence type="ECO:0000313" key="4">
    <source>
        <dbReference type="Proteomes" id="UP000631114"/>
    </source>
</evidence>
<dbReference type="GO" id="GO:0005524">
    <property type="term" value="F:ATP binding"/>
    <property type="evidence" value="ECO:0007669"/>
    <property type="project" value="UniProtKB-KW"/>
</dbReference>
<dbReference type="EMBL" id="JADFTS010000009">
    <property type="protein sequence ID" value="KAF9587471.1"/>
    <property type="molecule type" value="Genomic_DNA"/>
</dbReference>